<feature type="compositionally biased region" description="Acidic residues" evidence="1">
    <location>
        <begin position="145"/>
        <end position="156"/>
    </location>
</feature>
<keyword evidence="3" id="KW-1185">Reference proteome</keyword>
<gene>
    <name evidence="2" type="ORF">HGRIS_005796</name>
</gene>
<reference evidence="3" key="1">
    <citation type="submission" date="2024-06" db="EMBL/GenBank/DDBJ databases">
        <title>Multi-omics analyses provide insights into the biosynthesis of the anticancer antibiotic pleurotin in Hohenbuehelia grisea.</title>
        <authorList>
            <person name="Weaver J.A."/>
            <person name="Alberti F."/>
        </authorList>
    </citation>
    <scope>NUCLEOTIDE SEQUENCE [LARGE SCALE GENOMIC DNA]</scope>
    <source>
        <strain evidence="3">T-177</strain>
    </source>
</reference>
<evidence type="ECO:0000313" key="2">
    <source>
        <dbReference type="EMBL" id="KAL0960775.1"/>
    </source>
</evidence>
<proteinExistence type="predicted"/>
<feature type="region of interest" description="Disordered" evidence="1">
    <location>
        <begin position="1"/>
        <end position="34"/>
    </location>
</feature>
<name>A0ABR3K004_9AGAR</name>
<feature type="region of interest" description="Disordered" evidence="1">
    <location>
        <begin position="135"/>
        <end position="162"/>
    </location>
</feature>
<sequence>MSSKKRKTTDSQAEAPANAAEHPPKRGPRKSVLPKISWTTDKSKIAWLLIAKMEENDNKKVLMGRRKTKGTTIQGDTKADVYRRIARELFPELYAIDASTISDRIKSICEWFRDRYKEFAKRLFRTGGGLDLESLPIPDQTAASEADDNNDIDDDDVRGTPF</sequence>
<comment type="caution">
    <text evidence="2">The sequence shown here is derived from an EMBL/GenBank/DDBJ whole genome shotgun (WGS) entry which is preliminary data.</text>
</comment>
<organism evidence="2 3">
    <name type="scientific">Hohenbuehelia grisea</name>
    <dbReference type="NCBI Taxonomy" id="104357"/>
    <lineage>
        <taxon>Eukaryota</taxon>
        <taxon>Fungi</taxon>
        <taxon>Dikarya</taxon>
        <taxon>Basidiomycota</taxon>
        <taxon>Agaricomycotina</taxon>
        <taxon>Agaricomycetes</taxon>
        <taxon>Agaricomycetidae</taxon>
        <taxon>Agaricales</taxon>
        <taxon>Pleurotineae</taxon>
        <taxon>Pleurotaceae</taxon>
        <taxon>Hohenbuehelia</taxon>
    </lineage>
</organism>
<accession>A0ABR3K004</accession>
<dbReference type="EMBL" id="JASNQZ010000001">
    <property type="protein sequence ID" value="KAL0960775.1"/>
    <property type="molecule type" value="Genomic_DNA"/>
</dbReference>
<protein>
    <submittedName>
        <fullName evidence="2">Uncharacterized protein</fullName>
    </submittedName>
</protein>
<evidence type="ECO:0000256" key="1">
    <source>
        <dbReference type="SAM" id="MobiDB-lite"/>
    </source>
</evidence>
<dbReference type="Proteomes" id="UP001556367">
    <property type="component" value="Unassembled WGS sequence"/>
</dbReference>
<evidence type="ECO:0000313" key="3">
    <source>
        <dbReference type="Proteomes" id="UP001556367"/>
    </source>
</evidence>